<evidence type="ECO:0000256" key="1">
    <source>
        <dbReference type="ARBA" id="ARBA00000548"/>
    </source>
</evidence>
<keyword evidence="7 15" id="KW-0378">Hydrolase</keyword>
<comment type="cofactor">
    <cofactor evidence="2">
        <name>Ca(2+)</name>
        <dbReference type="ChEBI" id="CHEBI:29108"/>
    </cofactor>
</comment>
<evidence type="ECO:0000313" key="18">
    <source>
        <dbReference type="Proteomes" id="UP000326565"/>
    </source>
</evidence>
<dbReference type="Gene3D" id="2.60.40.10">
    <property type="entry name" value="Immunoglobulins"/>
    <property type="match status" value="1"/>
</dbReference>
<dbReference type="FunFam" id="3.20.20.80:FF:000120">
    <property type="entry name" value="Alpha-amylase A"/>
    <property type="match status" value="1"/>
</dbReference>
<evidence type="ECO:0000256" key="2">
    <source>
        <dbReference type="ARBA" id="ARBA00001913"/>
    </source>
</evidence>
<keyword evidence="10" id="KW-0325">Glycoprotein</keyword>
<keyword evidence="6" id="KW-0732">Signal</keyword>
<name>A0A5N5X665_9EURO</name>
<evidence type="ECO:0000256" key="7">
    <source>
        <dbReference type="ARBA" id="ARBA00022801"/>
    </source>
</evidence>
<evidence type="ECO:0000256" key="10">
    <source>
        <dbReference type="ARBA" id="ARBA00023180"/>
    </source>
</evidence>
<evidence type="ECO:0000256" key="9">
    <source>
        <dbReference type="ARBA" id="ARBA00023157"/>
    </source>
</evidence>
<evidence type="ECO:0000256" key="3">
    <source>
        <dbReference type="ARBA" id="ARBA00008061"/>
    </source>
</evidence>
<dbReference type="InterPro" id="IPR013784">
    <property type="entry name" value="Carb-bd-like_fold"/>
</dbReference>
<reference evidence="17 18" key="1">
    <citation type="submission" date="2019-04" db="EMBL/GenBank/DDBJ databases">
        <title>Friends and foes A comparative genomics study of 23 Aspergillus species from section Flavi.</title>
        <authorList>
            <consortium name="DOE Joint Genome Institute"/>
            <person name="Kjaerbolling I."/>
            <person name="Vesth T."/>
            <person name="Frisvad J.C."/>
            <person name="Nybo J.L."/>
            <person name="Theobald S."/>
            <person name="Kildgaard S."/>
            <person name="Isbrandt T."/>
            <person name="Kuo A."/>
            <person name="Sato A."/>
            <person name="Lyhne E.K."/>
            <person name="Kogle M.E."/>
            <person name="Wiebenga A."/>
            <person name="Kun R.S."/>
            <person name="Lubbers R.J."/>
            <person name="Makela M.R."/>
            <person name="Barry K."/>
            <person name="Chovatia M."/>
            <person name="Clum A."/>
            <person name="Daum C."/>
            <person name="Haridas S."/>
            <person name="He G."/>
            <person name="LaButti K."/>
            <person name="Lipzen A."/>
            <person name="Mondo S."/>
            <person name="Riley R."/>
            <person name="Salamov A."/>
            <person name="Simmons B.A."/>
            <person name="Magnuson J.K."/>
            <person name="Henrissat B."/>
            <person name="Mortensen U.H."/>
            <person name="Larsen T.O."/>
            <person name="Devries R.P."/>
            <person name="Grigoriev I.V."/>
            <person name="Machida M."/>
            <person name="Baker S.E."/>
            <person name="Andersen M.R."/>
        </authorList>
    </citation>
    <scope>NUCLEOTIDE SEQUENCE [LARGE SCALE GENOMIC DNA]</scope>
    <source>
        <strain evidence="17 18">CBS 151.66</strain>
    </source>
</reference>
<dbReference type="GO" id="GO:0004556">
    <property type="term" value="F:alpha-amylase activity"/>
    <property type="evidence" value="ECO:0007669"/>
    <property type="project" value="UniProtKB-UniRule"/>
</dbReference>
<evidence type="ECO:0000256" key="8">
    <source>
        <dbReference type="ARBA" id="ARBA00022837"/>
    </source>
</evidence>
<dbReference type="PRINTS" id="PR00110">
    <property type="entry name" value="ALPHAAMYLASE"/>
</dbReference>
<evidence type="ECO:0000256" key="11">
    <source>
        <dbReference type="ARBA" id="ARBA00023277"/>
    </source>
</evidence>
<dbReference type="FunFam" id="2.60.40.10:FF:000552">
    <property type="entry name" value="Related to glucoamylase"/>
    <property type="match status" value="1"/>
</dbReference>
<comment type="similarity">
    <text evidence="3 14">Belongs to the glycosyl hydrolase 13 family.</text>
</comment>
<dbReference type="SMART" id="SM01065">
    <property type="entry name" value="CBM_2"/>
    <property type="match status" value="1"/>
</dbReference>
<dbReference type="InterPro" id="IPR017853">
    <property type="entry name" value="GH"/>
</dbReference>
<dbReference type="SMART" id="SM00642">
    <property type="entry name" value="Aamy"/>
    <property type="match status" value="1"/>
</dbReference>
<evidence type="ECO:0000256" key="5">
    <source>
        <dbReference type="ARBA" id="ARBA00022723"/>
    </source>
</evidence>
<keyword evidence="8" id="KW-0106">Calcium</keyword>
<dbReference type="InterPro" id="IPR013783">
    <property type="entry name" value="Ig-like_fold"/>
</dbReference>
<dbReference type="Gene3D" id="3.20.20.80">
    <property type="entry name" value="Glycosidases"/>
    <property type="match status" value="1"/>
</dbReference>
<dbReference type="EC" id="3.2.1.1" evidence="4 15"/>
<evidence type="ECO:0000256" key="15">
    <source>
        <dbReference type="RuleBase" id="RU361134"/>
    </source>
</evidence>
<protein>
    <recommendedName>
        <fullName evidence="4 15">Alpha-amylase</fullName>
        <ecNumber evidence="4 15">3.2.1.1</ecNumber>
    </recommendedName>
</protein>
<dbReference type="InterPro" id="IPR013780">
    <property type="entry name" value="Glyco_hydro_b"/>
</dbReference>
<dbReference type="SUPFAM" id="SSF49452">
    <property type="entry name" value="Starch-binding domain-like"/>
    <property type="match status" value="1"/>
</dbReference>
<sequence>MASTLNEWRSQSIYFLMTDRFARTDGSTSAPCDLSQRAYCGGSWQGIIEQLDYIQNMGFTAIWITPITEQISETTTEGTGFHGYWQKNIYNVDSHLGTADDIRSLSKALHDRGMYFMLDVVANHMGYKGPGTSTNFSSFTPFNSASYFHSYCQIRNYNDQWQVENCWLGDDVVSLTDVNTQSSEVRSIWYNWVKNVVANFSVDGLRIDTAKHVEKDFWAGYTQAAGVYSVGEVLNGDPLYTCGFQGSMDGVMNYPVYYQLREAFKSPSGSMGNLYNMINSVSSNCRDPTLLGSFIENHDNARFPSYTKDVSQAKNVLAFVFFADGIPIVYAGQEQHYAGGEDPYNREAIWWSGYSTQSELYKFIATNNKIRKLAISKDPNYLTSRNNPFYNDANHIAMRKGSGSSRVLTLLSNFGSNGGSYTFDLYNHGYSSGSKLMELYTCSSIQVSPNGNIPVPMSSGLPRVLVPASWVSGSGLCGSSPTSTLTTATSSTTCASATALPIVFEERVQTTYGENIFITGSILQLGNWNTAKALALLSGQYSSTNPLWSVTIDLPVGTSFSYKFIKKGQDGSVIWESDPNRSYKVPGGCAGAKQMVKASWR</sequence>
<evidence type="ECO:0000256" key="4">
    <source>
        <dbReference type="ARBA" id="ARBA00012595"/>
    </source>
</evidence>
<evidence type="ECO:0000313" key="17">
    <source>
        <dbReference type="EMBL" id="KAB8076233.1"/>
    </source>
</evidence>
<dbReference type="SUPFAM" id="SSF51011">
    <property type="entry name" value="Glycosyl hydrolase domain"/>
    <property type="match status" value="1"/>
</dbReference>
<dbReference type="GO" id="GO:0000272">
    <property type="term" value="P:polysaccharide catabolic process"/>
    <property type="evidence" value="ECO:0007669"/>
    <property type="project" value="UniProtKB-KW"/>
</dbReference>
<dbReference type="EMBL" id="ML732183">
    <property type="protein sequence ID" value="KAB8076233.1"/>
    <property type="molecule type" value="Genomic_DNA"/>
</dbReference>
<feature type="domain" description="CBM20" evidence="16">
    <location>
        <begin position="494"/>
        <end position="601"/>
    </location>
</feature>
<dbReference type="GO" id="GO:0005509">
    <property type="term" value="F:calcium ion binding"/>
    <property type="evidence" value="ECO:0007669"/>
    <property type="project" value="InterPro"/>
</dbReference>
<dbReference type="CDD" id="cd05811">
    <property type="entry name" value="CBM20_glucoamylase"/>
    <property type="match status" value="1"/>
</dbReference>
<dbReference type="PROSITE" id="PS51166">
    <property type="entry name" value="CBM20"/>
    <property type="match status" value="1"/>
</dbReference>
<keyword evidence="9" id="KW-1015">Disulfide bond</keyword>
<evidence type="ECO:0000256" key="13">
    <source>
        <dbReference type="ARBA" id="ARBA00023326"/>
    </source>
</evidence>
<evidence type="ECO:0000256" key="6">
    <source>
        <dbReference type="ARBA" id="ARBA00022729"/>
    </source>
</evidence>
<comment type="catalytic activity">
    <reaction evidence="1 15">
        <text>Endohydrolysis of (1-&gt;4)-alpha-D-glucosidic linkages in polysaccharides containing three or more (1-&gt;4)-alpha-linked D-glucose units.</text>
        <dbReference type="EC" id="3.2.1.1"/>
    </reaction>
</comment>
<dbReference type="InterPro" id="IPR002044">
    <property type="entry name" value="CBM20"/>
</dbReference>
<keyword evidence="12 15" id="KW-0326">Glycosidase</keyword>
<keyword evidence="18" id="KW-1185">Reference proteome</keyword>
<dbReference type="GO" id="GO:2001070">
    <property type="term" value="F:starch binding"/>
    <property type="evidence" value="ECO:0007669"/>
    <property type="project" value="InterPro"/>
</dbReference>
<keyword evidence="13" id="KW-0624">Polysaccharide degradation</keyword>
<keyword evidence="11 15" id="KW-0119">Carbohydrate metabolism</keyword>
<gene>
    <name evidence="17" type="ORF">BDV29DRAFT_200321</name>
</gene>
<dbReference type="PANTHER" id="PTHR10357">
    <property type="entry name" value="ALPHA-AMYLASE FAMILY MEMBER"/>
    <property type="match status" value="1"/>
</dbReference>
<dbReference type="PANTHER" id="PTHR10357:SF231">
    <property type="entry name" value="ALPHA-AMYLASE"/>
    <property type="match status" value="1"/>
</dbReference>
<dbReference type="CDD" id="cd11319">
    <property type="entry name" value="AmyAc_euk_AmyA"/>
    <property type="match status" value="1"/>
</dbReference>
<dbReference type="InterPro" id="IPR006046">
    <property type="entry name" value="Alpha_amylase"/>
</dbReference>
<dbReference type="SUPFAM" id="SSF51445">
    <property type="entry name" value="(Trans)glycosidases"/>
    <property type="match status" value="1"/>
</dbReference>
<evidence type="ECO:0000256" key="12">
    <source>
        <dbReference type="ARBA" id="ARBA00023295"/>
    </source>
</evidence>
<organism evidence="17 18">
    <name type="scientific">Aspergillus leporis</name>
    <dbReference type="NCBI Taxonomy" id="41062"/>
    <lineage>
        <taxon>Eukaryota</taxon>
        <taxon>Fungi</taxon>
        <taxon>Dikarya</taxon>
        <taxon>Ascomycota</taxon>
        <taxon>Pezizomycotina</taxon>
        <taxon>Eurotiomycetes</taxon>
        <taxon>Eurotiomycetidae</taxon>
        <taxon>Eurotiales</taxon>
        <taxon>Aspergillaceae</taxon>
        <taxon>Aspergillus</taxon>
        <taxon>Aspergillus subgen. Circumdati</taxon>
    </lineage>
</organism>
<dbReference type="InterPro" id="IPR006047">
    <property type="entry name" value="GH13_cat_dom"/>
</dbReference>
<dbReference type="OrthoDB" id="204980at2759"/>
<dbReference type="Gene3D" id="2.60.40.1180">
    <property type="entry name" value="Golgi alpha-mannosidase II"/>
    <property type="match status" value="1"/>
</dbReference>
<dbReference type="Pfam" id="PF00686">
    <property type="entry name" value="CBM_20"/>
    <property type="match status" value="1"/>
</dbReference>
<proteinExistence type="inferred from homology"/>
<dbReference type="Pfam" id="PF09260">
    <property type="entry name" value="A_amylase_dom_C"/>
    <property type="match status" value="1"/>
</dbReference>
<dbReference type="InterPro" id="IPR034836">
    <property type="entry name" value="CBM20_glucoamylase"/>
</dbReference>
<accession>A0A5N5X665</accession>
<dbReference type="SMR" id="A0A5N5X665"/>
<evidence type="ECO:0000256" key="14">
    <source>
        <dbReference type="RuleBase" id="RU003615"/>
    </source>
</evidence>
<keyword evidence="5" id="KW-0479">Metal-binding</keyword>
<evidence type="ECO:0000259" key="16">
    <source>
        <dbReference type="PROSITE" id="PS51166"/>
    </source>
</evidence>
<dbReference type="Proteomes" id="UP000326565">
    <property type="component" value="Unassembled WGS sequence"/>
</dbReference>
<dbReference type="Pfam" id="PF00128">
    <property type="entry name" value="Alpha-amylase"/>
    <property type="match status" value="1"/>
</dbReference>
<dbReference type="AlphaFoldDB" id="A0A5N5X665"/>
<dbReference type="InterPro" id="IPR015340">
    <property type="entry name" value="A_amylase_C_dom"/>
</dbReference>